<dbReference type="InterPro" id="IPR010982">
    <property type="entry name" value="Lambda_DNA-bd_dom_sf"/>
</dbReference>
<dbReference type="Pfam" id="PF01381">
    <property type="entry name" value="HTH_3"/>
    <property type="match status" value="1"/>
</dbReference>
<dbReference type="EMBL" id="LBTR01000003">
    <property type="protein sequence ID" value="KKQ46267.1"/>
    <property type="molecule type" value="Genomic_DNA"/>
</dbReference>
<dbReference type="GO" id="GO:0003700">
    <property type="term" value="F:DNA-binding transcription factor activity"/>
    <property type="evidence" value="ECO:0007669"/>
    <property type="project" value="TreeGrafter"/>
</dbReference>
<gene>
    <name evidence="3" type="ORF">US62_C0003G0016</name>
</gene>
<dbReference type="GO" id="GO:0003677">
    <property type="term" value="F:DNA binding"/>
    <property type="evidence" value="ECO:0007669"/>
    <property type="project" value="UniProtKB-KW"/>
</dbReference>
<dbReference type="AlphaFoldDB" id="A0A0G0HVG4"/>
<sequence length="80" mass="9365">MRSNTYASQNPFQRERDTLGKTIKKFREKKSMTQEDLADEASINVSYLAKIENGYVNTTVRYLIKIARGLKIQVKELFEF</sequence>
<accession>A0A0G0HVG4</accession>
<dbReference type="InterPro" id="IPR001387">
    <property type="entry name" value="Cro/C1-type_HTH"/>
</dbReference>
<keyword evidence="1" id="KW-0238">DNA-binding</keyword>
<proteinExistence type="predicted"/>
<dbReference type="CDD" id="cd00093">
    <property type="entry name" value="HTH_XRE"/>
    <property type="match status" value="1"/>
</dbReference>
<reference evidence="3 4" key="1">
    <citation type="journal article" date="2015" name="Nature">
        <title>rRNA introns, odd ribosomes, and small enigmatic genomes across a large radiation of phyla.</title>
        <authorList>
            <person name="Brown C.T."/>
            <person name="Hug L.A."/>
            <person name="Thomas B.C."/>
            <person name="Sharon I."/>
            <person name="Castelle C.J."/>
            <person name="Singh A."/>
            <person name="Wilkins M.J."/>
            <person name="Williams K.H."/>
            <person name="Banfield J.F."/>
        </authorList>
    </citation>
    <scope>NUCLEOTIDE SEQUENCE [LARGE SCALE GENOMIC DNA]</scope>
</reference>
<protein>
    <submittedName>
        <fullName evidence="3">Helix-turn-helix domain-containing protein</fullName>
    </submittedName>
</protein>
<dbReference type="PANTHER" id="PTHR46797">
    <property type="entry name" value="HTH-TYPE TRANSCRIPTIONAL REGULATOR"/>
    <property type="match status" value="1"/>
</dbReference>
<evidence type="ECO:0000256" key="1">
    <source>
        <dbReference type="ARBA" id="ARBA00023125"/>
    </source>
</evidence>
<evidence type="ECO:0000313" key="4">
    <source>
        <dbReference type="Proteomes" id="UP000034603"/>
    </source>
</evidence>
<evidence type="ECO:0000313" key="3">
    <source>
        <dbReference type="EMBL" id="KKQ46267.1"/>
    </source>
</evidence>
<dbReference type="SUPFAM" id="SSF47413">
    <property type="entry name" value="lambda repressor-like DNA-binding domains"/>
    <property type="match status" value="1"/>
</dbReference>
<feature type="domain" description="HTH cro/C1-type" evidence="2">
    <location>
        <begin position="23"/>
        <end position="77"/>
    </location>
</feature>
<evidence type="ECO:0000259" key="2">
    <source>
        <dbReference type="PROSITE" id="PS50943"/>
    </source>
</evidence>
<comment type="caution">
    <text evidence="3">The sequence shown here is derived from an EMBL/GenBank/DDBJ whole genome shotgun (WGS) entry which is preliminary data.</text>
</comment>
<name>A0A0G0HVG4_9BACT</name>
<dbReference type="Gene3D" id="1.10.260.40">
    <property type="entry name" value="lambda repressor-like DNA-binding domains"/>
    <property type="match status" value="1"/>
</dbReference>
<organism evidence="3 4">
    <name type="scientific">Candidatus Woesebacteria bacterium GW2011_GWA1_37_8</name>
    <dbReference type="NCBI Taxonomy" id="1618546"/>
    <lineage>
        <taxon>Bacteria</taxon>
        <taxon>Candidatus Woeseibacteriota</taxon>
    </lineage>
</organism>
<dbReference type="PANTHER" id="PTHR46797:SF1">
    <property type="entry name" value="METHYLPHOSPHONATE SYNTHASE"/>
    <property type="match status" value="1"/>
</dbReference>
<dbReference type="GO" id="GO:0005829">
    <property type="term" value="C:cytosol"/>
    <property type="evidence" value="ECO:0007669"/>
    <property type="project" value="TreeGrafter"/>
</dbReference>
<dbReference type="PROSITE" id="PS50943">
    <property type="entry name" value="HTH_CROC1"/>
    <property type="match status" value="1"/>
</dbReference>
<dbReference type="InterPro" id="IPR050807">
    <property type="entry name" value="TransReg_Diox_bact_type"/>
</dbReference>
<dbReference type="Proteomes" id="UP000034603">
    <property type="component" value="Unassembled WGS sequence"/>
</dbReference>
<dbReference type="SMART" id="SM00530">
    <property type="entry name" value="HTH_XRE"/>
    <property type="match status" value="1"/>
</dbReference>